<comment type="caution">
    <text evidence="1">The sequence shown here is derived from an EMBL/GenBank/DDBJ whole genome shotgun (WGS) entry which is preliminary data.</text>
</comment>
<evidence type="ECO:0000313" key="1">
    <source>
        <dbReference type="EMBL" id="PSJ61171.1"/>
    </source>
</evidence>
<reference evidence="1 2" key="1">
    <citation type="submission" date="2018-03" db="EMBL/GenBank/DDBJ databases">
        <title>The draft genome of Mesorhizobium sp. 6GN-30.</title>
        <authorList>
            <person name="Liu L."/>
            <person name="Li L."/>
            <person name="Wang T."/>
            <person name="Zhang X."/>
            <person name="Liang L."/>
        </authorList>
    </citation>
    <scope>NUCLEOTIDE SEQUENCE [LARGE SCALE GENOMIC DNA]</scope>
    <source>
        <strain evidence="1 2">6GN30</strain>
    </source>
</reference>
<organism evidence="1 2">
    <name type="scientific">Kumtagia ephedrae</name>
    <dbReference type="NCBI Taxonomy" id="2116701"/>
    <lineage>
        <taxon>Bacteria</taxon>
        <taxon>Pseudomonadati</taxon>
        <taxon>Pseudomonadota</taxon>
        <taxon>Alphaproteobacteria</taxon>
        <taxon>Hyphomicrobiales</taxon>
        <taxon>Phyllobacteriaceae</taxon>
        <taxon>Kumtagia</taxon>
    </lineage>
</organism>
<dbReference type="Pfam" id="PF05721">
    <property type="entry name" value="PhyH"/>
    <property type="match status" value="1"/>
</dbReference>
<dbReference type="AlphaFoldDB" id="A0A2P7SFQ1"/>
<keyword evidence="2" id="KW-1185">Reference proteome</keyword>
<protein>
    <submittedName>
        <fullName evidence="1">Phytanoyl-CoA dioxygenase</fullName>
    </submittedName>
</protein>
<dbReference type="Proteomes" id="UP000241229">
    <property type="component" value="Unassembled WGS sequence"/>
</dbReference>
<dbReference type="OrthoDB" id="547161at2"/>
<evidence type="ECO:0000313" key="2">
    <source>
        <dbReference type="Proteomes" id="UP000241229"/>
    </source>
</evidence>
<name>A0A2P7SFQ1_9HYPH</name>
<keyword evidence="1" id="KW-0223">Dioxygenase</keyword>
<dbReference type="SUPFAM" id="SSF51197">
    <property type="entry name" value="Clavaminate synthase-like"/>
    <property type="match status" value="1"/>
</dbReference>
<keyword evidence="1" id="KW-0560">Oxidoreductase</keyword>
<gene>
    <name evidence="1" type="ORF">C7I84_10125</name>
</gene>
<sequence length="314" mass="35590">MIGDAGLNRRGLHVWRMRLAHRIADMRRGRLARLVPEVDRAFFAEHGFVEKRNLLQETDYAALVEEIRVLTAPARDMIEGNAVTRRIAVTPAVLARAPHLRLLLESAEWRGLTRYIGGFNAEPIVCIQTIFALSGGSRSDPQTKLHMDTFHPTMKAWFFLHGVEPDQGPFTYVPGSHRPTKRRQAWHKRRSVLASRKVTKGGAFRVADEQLPILRLPGRHTFAVPGNTLVVADTFGLHARGLSLRPSTRVEIYASMRPNPFNPLTFLDTALLPFVHGRKLQIGWWMEDLLVSLGLTRRIWKKVGRVSPWQRSGA</sequence>
<accession>A0A2P7SFQ1</accession>
<dbReference type="EMBL" id="PXYK01000008">
    <property type="protein sequence ID" value="PSJ61171.1"/>
    <property type="molecule type" value="Genomic_DNA"/>
</dbReference>
<proteinExistence type="predicted"/>
<dbReference type="InterPro" id="IPR008775">
    <property type="entry name" value="Phytyl_CoA_dOase-like"/>
</dbReference>
<dbReference type="GO" id="GO:0016706">
    <property type="term" value="F:2-oxoglutarate-dependent dioxygenase activity"/>
    <property type="evidence" value="ECO:0007669"/>
    <property type="project" value="UniProtKB-ARBA"/>
</dbReference>
<dbReference type="Gene3D" id="2.60.120.620">
    <property type="entry name" value="q2cbj1_9rhob like domain"/>
    <property type="match status" value="1"/>
</dbReference>